<dbReference type="SUPFAM" id="SSF52266">
    <property type="entry name" value="SGNH hydrolase"/>
    <property type="match status" value="1"/>
</dbReference>
<feature type="signal peptide" evidence="1">
    <location>
        <begin position="1"/>
        <end position="24"/>
    </location>
</feature>
<proteinExistence type="predicted"/>
<evidence type="ECO:0000313" key="3">
    <source>
        <dbReference type="Proteomes" id="UP000610760"/>
    </source>
</evidence>
<accession>A0A926E413</accession>
<name>A0A926E413_9FIRM</name>
<protein>
    <submittedName>
        <fullName evidence="2">DUF4886 domain-containing protein</fullName>
    </submittedName>
</protein>
<evidence type="ECO:0000256" key="1">
    <source>
        <dbReference type="SAM" id="SignalP"/>
    </source>
</evidence>
<dbReference type="AlphaFoldDB" id="A0A926E413"/>
<keyword evidence="3" id="KW-1185">Reference proteome</keyword>
<organism evidence="2 3">
    <name type="scientific">Fumia xinanensis</name>
    <dbReference type="NCBI Taxonomy" id="2763659"/>
    <lineage>
        <taxon>Bacteria</taxon>
        <taxon>Bacillati</taxon>
        <taxon>Bacillota</taxon>
        <taxon>Clostridia</taxon>
        <taxon>Eubacteriales</taxon>
        <taxon>Oscillospiraceae</taxon>
        <taxon>Fumia</taxon>
    </lineage>
</organism>
<reference evidence="2" key="1">
    <citation type="submission" date="2020-08" db="EMBL/GenBank/DDBJ databases">
        <title>Genome public.</title>
        <authorList>
            <person name="Liu C."/>
            <person name="Sun Q."/>
        </authorList>
    </citation>
    <scope>NUCLEOTIDE SEQUENCE</scope>
    <source>
        <strain evidence="2">NSJ-33</strain>
    </source>
</reference>
<sequence>MTVKSMISLACAAALALMMTAGCAAPGASLSLPSTKVMDFDAPLTLKKPAEPVKESPEVLFLGNSFTFYNDLPQTFLELSYEGDFSPEVYDYTEGYYQLRMFADPQDELGAEVYDALENYSWDYVILQDHSLLPAIQAEELMYPAARTLDKMAKDAGGCSVFLMTWAYRDGYDLSEMGLDTQATREEMQTQLSKSYTAIADELDALLCPAGIAFMRSIAQHPDIDLWDEEDGQHPSEAGSYLAACCMYATIYNESPVGLTYLTENLDADTAAKLQQIASDTVLSTE</sequence>
<keyword evidence="1" id="KW-0732">Signal</keyword>
<dbReference type="PROSITE" id="PS51257">
    <property type="entry name" value="PROKAR_LIPOPROTEIN"/>
    <property type="match status" value="1"/>
</dbReference>
<dbReference type="InterPro" id="IPR036514">
    <property type="entry name" value="SGNH_hydro_sf"/>
</dbReference>
<dbReference type="RefSeq" id="WP_249294241.1">
    <property type="nucleotide sequence ID" value="NZ_JACRSV010000001.1"/>
</dbReference>
<comment type="caution">
    <text evidence="2">The sequence shown here is derived from an EMBL/GenBank/DDBJ whole genome shotgun (WGS) entry which is preliminary data.</text>
</comment>
<gene>
    <name evidence="2" type="ORF">H8710_04580</name>
</gene>
<feature type="chain" id="PRO_5036734911" evidence="1">
    <location>
        <begin position="25"/>
        <end position="286"/>
    </location>
</feature>
<evidence type="ECO:0000313" key="2">
    <source>
        <dbReference type="EMBL" id="MBC8559343.1"/>
    </source>
</evidence>
<dbReference type="Gene3D" id="3.40.50.1110">
    <property type="entry name" value="SGNH hydrolase"/>
    <property type="match status" value="1"/>
</dbReference>
<dbReference type="Proteomes" id="UP000610760">
    <property type="component" value="Unassembled WGS sequence"/>
</dbReference>
<dbReference type="EMBL" id="JACRSV010000001">
    <property type="protein sequence ID" value="MBC8559343.1"/>
    <property type="molecule type" value="Genomic_DNA"/>
</dbReference>